<reference evidence="6 7" key="1">
    <citation type="submission" date="2014-03" db="EMBL/GenBank/DDBJ databases">
        <title>Bradyrhizobium valentinum sp. nov., isolated from effective nodules of Lupinus mariae-josephae, a lupine endemic of basic-lime soils in Eastern Spain.</title>
        <authorList>
            <person name="Duran D."/>
            <person name="Rey L."/>
            <person name="Navarro A."/>
            <person name="Busquets A."/>
            <person name="Imperial J."/>
            <person name="Ruiz-Argueso T."/>
        </authorList>
    </citation>
    <scope>NUCLEOTIDE SEQUENCE [LARGE SCALE GENOMIC DNA]</scope>
    <source>
        <strain evidence="6 7">Ro19</strain>
    </source>
</reference>
<comment type="caution">
    <text evidence="6">The sequence shown here is derived from an EMBL/GenBank/DDBJ whole genome shotgun (WGS) entry which is preliminary data.</text>
</comment>
<dbReference type="InterPro" id="IPR004045">
    <property type="entry name" value="Glutathione_S-Trfase_N"/>
</dbReference>
<evidence type="ECO:0000313" key="6">
    <source>
        <dbReference type="EMBL" id="KRR23127.1"/>
    </source>
</evidence>
<dbReference type="AlphaFoldDB" id="A0A0R3MSX7"/>
<dbReference type="FunFam" id="3.40.30.10:FF:000039">
    <property type="entry name" value="Glutathione S-transferase domain"/>
    <property type="match status" value="1"/>
</dbReference>
<dbReference type="SFLD" id="SFLDS00019">
    <property type="entry name" value="Glutathione_Transferase_(cytos"/>
    <property type="match status" value="1"/>
</dbReference>
<evidence type="ECO:0000313" key="7">
    <source>
        <dbReference type="Proteomes" id="UP000052023"/>
    </source>
</evidence>
<evidence type="ECO:0000256" key="1">
    <source>
        <dbReference type="ARBA" id="ARBA00007409"/>
    </source>
</evidence>
<dbReference type="PANTHER" id="PTHR44051:SF19">
    <property type="entry name" value="DISULFIDE-BOND OXIDOREDUCTASE YFCG"/>
    <property type="match status" value="1"/>
</dbReference>
<dbReference type="SFLD" id="SFLDG00358">
    <property type="entry name" value="Main_(cytGST)"/>
    <property type="match status" value="1"/>
</dbReference>
<dbReference type="SUPFAM" id="SSF47616">
    <property type="entry name" value="GST C-terminal domain-like"/>
    <property type="match status" value="1"/>
</dbReference>
<dbReference type="Pfam" id="PF00043">
    <property type="entry name" value="GST_C"/>
    <property type="match status" value="1"/>
</dbReference>
<accession>A0A0R3MSX7</accession>
<keyword evidence="7" id="KW-1185">Reference proteome</keyword>
<dbReference type="InterPro" id="IPR010987">
    <property type="entry name" value="Glutathione-S-Trfase_C-like"/>
</dbReference>
<gene>
    <name evidence="6" type="ORF">CQ13_28010</name>
</gene>
<keyword evidence="2 6" id="KW-0808">Transferase</keyword>
<dbReference type="PANTHER" id="PTHR44051">
    <property type="entry name" value="GLUTATHIONE S-TRANSFERASE-RELATED"/>
    <property type="match status" value="1"/>
</dbReference>
<dbReference type="InterPro" id="IPR036282">
    <property type="entry name" value="Glutathione-S-Trfase_C_sf"/>
</dbReference>
<feature type="domain" description="GST C-terminal" evidence="5">
    <location>
        <begin position="100"/>
        <end position="221"/>
    </location>
</feature>
<dbReference type="Proteomes" id="UP000052023">
    <property type="component" value="Unassembled WGS sequence"/>
</dbReference>
<dbReference type="SUPFAM" id="SSF52833">
    <property type="entry name" value="Thioredoxin-like"/>
    <property type="match status" value="1"/>
</dbReference>
<organism evidence="6 7">
    <name type="scientific">Bradyrhizobium retamae</name>
    <dbReference type="NCBI Taxonomy" id="1300035"/>
    <lineage>
        <taxon>Bacteria</taxon>
        <taxon>Pseudomonadati</taxon>
        <taxon>Pseudomonadota</taxon>
        <taxon>Alphaproteobacteria</taxon>
        <taxon>Hyphomicrobiales</taxon>
        <taxon>Nitrobacteraceae</taxon>
        <taxon>Bradyrhizobium</taxon>
    </lineage>
</organism>
<sequence length="221" mass="25098">MRVADNNKQQLTIWGRANSVNVQKVLWCLAELDLAYERIDAGMQFGKNDEPAYLAMNPNGRVPTLIDGDYVLWESNSVMRYLCMAYGQGSERGSSIYPSQPKARAGVDRWLDWTLSTLQPLDRPVFWALVRTPIEKRDMVAIQKDVDAEAAVWQIVEAQLATRRFIEGDQFTIADIALGAFARRWFGVEGVTKPKLPNLERWFSQLAVRPGFTQFIAPPMT</sequence>
<dbReference type="GO" id="GO:0016740">
    <property type="term" value="F:transferase activity"/>
    <property type="evidence" value="ECO:0007669"/>
    <property type="project" value="UniProtKB-KW"/>
</dbReference>
<dbReference type="InterPro" id="IPR040079">
    <property type="entry name" value="Glutathione_S-Trfase"/>
</dbReference>
<evidence type="ECO:0000259" key="4">
    <source>
        <dbReference type="PROSITE" id="PS50404"/>
    </source>
</evidence>
<dbReference type="InterPro" id="IPR036249">
    <property type="entry name" value="Thioredoxin-like_sf"/>
</dbReference>
<evidence type="ECO:0000256" key="2">
    <source>
        <dbReference type="ARBA" id="ARBA00022679"/>
    </source>
</evidence>
<dbReference type="CDD" id="cd03047">
    <property type="entry name" value="GST_N_2"/>
    <property type="match status" value="1"/>
</dbReference>
<name>A0A0R3MSX7_9BRAD</name>
<dbReference type="PROSITE" id="PS50404">
    <property type="entry name" value="GST_NTER"/>
    <property type="match status" value="1"/>
</dbReference>
<evidence type="ECO:0000256" key="3">
    <source>
        <dbReference type="RuleBase" id="RU003494"/>
    </source>
</evidence>
<dbReference type="SFLD" id="SFLDG01150">
    <property type="entry name" value="Main.1:_Beta-like"/>
    <property type="match status" value="1"/>
</dbReference>
<dbReference type="InterPro" id="IPR004046">
    <property type="entry name" value="GST_C"/>
</dbReference>
<proteinExistence type="inferred from homology"/>
<evidence type="ECO:0000259" key="5">
    <source>
        <dbReference type="PROSITE" id="PS50405"/>
    </source>
</evidence>
<dbReference type="OrthoDB" id="9810080at2"/>
<feature type="domain" description="GST N-terminal" evidence="4">
    <location>
        <begin position="9"/>
        <end position="90"/>
    </location>
</feature>
<dbReference type="Gene3D" id="1.20.1050.10">
    <property type="match status" value="1"/>
</dbReference>
<comment type="similarity">
    <text evidence="1 3">Belongs to the GST superfamily.</text>
</comment>
<protein>
    <submittedName>
        <fullName evidence="6">Glutathione S-transferase</fullName>
    </submittedName>
</protein>
<dbReference type="PROSITE" id="PS50405">
    <property type="entry name" value="GST_CTER"/>
    <property type="match status" value="1"/>
</dbReference>
<dbReference type="Pfam" id="PF02798">
    <property type="entry name" value="GST_N"/>
    <property type="match status" value="1"/>
</dbReference>
<dbReference type="EMBL" id="LLYA01000161">
    <property type="protein sequence ID" value="KRR23127.1"/>
    <property type="molecule type" value="Genomic_DNA"/>
</dbReference>
<dbReference type="Gene3D" id="3.40.30.10">
    <property type="entry name" value="Glutaredoxin"/>
    <property type="match status" value="1"/>
</dbReference>